<accession>A0A1H9TVN6</accession>
<dbReference type="Pfam" id="PF01551">
    <property type="entry name" value="Peptidase_M23"/>
    <property type="match status" value="1"/>
</dbReference>
<protein>
    <submittedName>
        <fullName evidence="3">Peptidase family M23</fullName>
    </submittedName>
</protein>
<dbReference type="InterPro" id="IPR011055">
    <property type="entry name" value="Dup_hybrid_motif"/>
</dbReference>
<dbReference type="InterPro" id="IPR016047">
    <property type="entry name" value="M23ase_b-sheet_dom"/>
</dbReference>
<feature type="domain" description="M23ase beta-sheet core" evidence="2">
    <location>
        <begin position="201"/>
        <end position="291"/>
    </location>
</feature>
<feature type="chain" id="PRO_5011463482" evidence="1">
    <location>
        <begin position="21"/>
        <end position="320"/>
    </location>
</feature>
<dbReference type="GO" id="GO:0004222">
    <property type="term" value="F:metalloendopeptidase activity"/>
    <property type="evidence" value="ECO:0007669"/>
    <property type="project" value="TreeGrafter"/>
</dbReference>
<sequence length="320" mass="35881">MQSSKRTLLSLSVAGVIVLAACGENSESSSQAEWDSFSPEEFPDVFLAGEFEHIYEQTSNEFQENVPYDEFESLGKNFSREADTFELVTDIELNGLMEYQWMNRDGTKGIRSYFSEDYTIEGLRLMPLDFPSESEAAFTENTYRMPVNNDWVVFWGGTNELVNYHYPYENQRYAYDLVVKKDGNTFRGDPEDKESYHAFEKAVLAPASGKVVSVEDGIPDNTPQIETNEEAPLGNHVIIEHGHGEFSVIGHCRKNSLIVSEGDEVFPGDVLGLAGNSGNSSEPHIHFHVADGADWQEAKSLRIRFSDGEEPVRGEDVTGF</sequence>
<feature type="signal peptide" evidence="1">
    <location>
        <begin position="1"/>
        <end position="20"/>
    </location>
</feature>
<dbReference type="AlphaFoldDB" id="A0A1H9TVN6"/>
<dbReference type="EMBL" id="FOGT01000006">
    <property type="protein sequence ID" value="SES01112.1"/>
    <property type="molecule type" value="Genomic_DNA"/>
</dbReference>
<dbReference type="InterPro" id="IPR050570">
    <property type="entry name" value="Cell_wall_metabolism_enzyme"/>
</dbReference>
<evidence type="ECO:0000259" key="2">
    <source>
        <dbReference type="Pfam" id="PF01551"/>
    </source>
</evidence>
<proteinExistence type="predicted"/>
<dbReference type="STRING" id="1601833.SAMN05518684_106111"/>
<dbReference type="SUPFAM" id="SSF51261">
    <property type="entry name" value="Duplicated hybrid motif"/>
    <property type="match status" value="1"/>
</dbReference>
<dbReference type="Proteomes" id="UP000198571">
    <property type="component" value="Unassembled WGS sequence"/>
</dbReference>
<dbReference type="PANTHER" id="PTHR21666">
    <property type="entry name" value="PEPTIDASE-RELATED"/>
    <property type="match status" value="1"/>
</dbReference>
<dbReference type="CDD" id="cd12797">
    <property type="entry name" value="M23_peptidase"/>
    <property type="match status" value="1"/>
</dbReference>
<name>A0A1H9TVN6_9BACI</name>
<organism evidence="3 4">
    <name type="scientific">Salipaludibacillus aurantiacus</name>
    <dbReference type="NCBI Taxonomy" id="1601833"/>
    <lineage>
        <taxon>Bacteria</taxon>
        <taxon>Bacillati</taxon>
        <taxon>Bacillota</taxon>
        <taxon>Bacilli</taxon>
        <taxon>Bacillales</taxon>
        <taxon>Bacillaceae</taxon>
    </lineage>
</organism>
<evidence type="ECO:0000256" key="1">
    <source>
        <dbReference type="SAM" id="SignalP"/>
    </source>
</evidence>
<dbReference type="Gene3D" id="2.70.70.10">
    <property type="entry name" value="Glucose Permease (Domain IIA)"/>
    <property type="match status" value="1"/>
</dbReference>
<dbReference type="PANTHER" id="PTHR21666:SF270">
    <property type="entry name" value="MUREIN HYDROLASE ACTIVATOR ENVC"/>
    <property type="match status" value="1"/>
</dbReference>
<reference evidence="4" key="1">
    <citation type="submission" date="2016-10" db="EMBL/GenBank/DDBJ databases">
        <authorList>
            <person name="Varghese N."/>
            <person name="Submissions S."/>
        </authorList>
    </citation>
    <scope>NUCLEOTIDE SEQUENCE [LARGE SCALE GENOMIC DNA]</scope>
    <source>
        <strain evidence="4">S9</strain>
    </source>
</reference>
<evidence type="ECO:0000313" key="3">
    <source>
        <dbReference type="EMBL" id="SES01112.1"/>
    </source>
</evidence>
<dbReference type="OrthoDB" id="9809488at2"/>
<keyword evidence="4" id="KW-1185">Reference proteome</keyword>
<dbReference type="PROSITE" id="PS51257">
    <property type="entry name" value="PROKAR_LIPOPROTEIN"/>
    <property type="match status" value="1"/>
</dbReference>
<dbReference type="RefSeq" id="WP_093050695.1">
    <property type="nucleotide sequence ID" value="NZ_FOGT01000006.1"/>
</dbReference>
<keyword evidence="1" id="KW-0732">Signal</keyword>
<evidence type="ECO:0000313" key="4">
    <source>
        <dbReference type="Proteomes" id="UP000198571"/>
    </source>
</evidence>
<gene>
    <name evidence="3" type="ORF">SAMN05518684_106111</name>
</gene>